<gene>
    <name evidence="2" type="ORF">CANVERA_P2685</name>
</gene>
<evidence type="ECO:0008006" key="4">
    <source>
        <dbReference type="Google" id="ProtNLM"/>
    </source>
</evidence>
<dbReference type="OrthoDB" id="2350934at2759"/>
<sequence length="342" mass="40327">MNNNNNQHQQQGNHHQQYSVPPFQNPHQMLYSLPQYHQSTNQHSPTQHQQPQFYDTIQPSNYIMMQNVSPPTYTNQQQQQFFNYQQQQQHQHQLQQQYHQQQLLQQHHHQQQQSQVQKKPTSPKVKKPIKSPVDGSKHVIHGNFPERIQEILPAPPLSRASIRPDITISTTAKRAKRKSKFSQEQDDMIVNLKRKGKSWVEIAEIAGVDSYLAARNRYQVIVGQQGNNNSSAWDNKDKVFLQQLLDAGEFEKWKFISNELNKSTNKNFTDYECREMIRELFWLNPVSFGVSEETIKECQKEKKLTEKTIEQREQQKRKRLSIIEGTYQQNQSQPHCFTSTIL</sequence>
<reference evidence="2" key="1">
    <citation type="submission" date="2022-12" db="EMBL/GenBank/DDBJ databases">
        <authorList>
            <person name="Brejova B."/>
        </authorList>
    </citation>
    <scope>NUCLEOTIDE SEQUENCE</scope>
</reference>
<dbReference type="Proteomes" id="UP001152885">
    <property type="component" value="Unassembled WGS sequence"/>
</dbReference>
<evidence type="ECO:0000313" key="3">
    <source>
        <dbReference type="Proteomes" id="UP001152885"/>
    </source>
</evidence>
<evidence type="ECO:0000256" key="1">
    <source>
        <dbReference type="SAM" id="MobiDB-lite"/>
    </source>
</evidence>
<feature type="compositionally biased region" description="Low complexity" evidence="1">
    <location>
        <begin position="83"/>
        <end position="105"/>
    </location>
</feature>
<organism evidence="2 3">
    <name type="scientific">Candida verbasci</name>
    <dbReference type="NCBI Taxonomy" id="1227364"/>
    <lineage>
        <taxon>Eukaryota</taxon>
        <taxon>Fungi</taxon>
        <taxon>Dikarya</taxon>
        <taxon>Ascomycota</taxon>
        <taxon>Saccharomycotina</taxon>
        <taxon>Pichiomycetes</taxon>
        <taxon>Debaryomycetaceae</taxon>
        <taxon>Candida/Lodderomyces clade</taxon>
        <taxon>Candida</taxon>
    </lineage>
</organism>
<protein>
    <recommendedName>
        <fullName evidence="4">Adherence factor</fullName>
    </recommendedName>
</protein>
<comment type="caution">
    <text evidence="2">The sequence shown here is derived from an EMBL/GenBank/DDBJ whole genome shotgun (WGS) entry which is preliminary data.</text>
</comment>
<accession>A0A9W4XLH4</accession>
<feature type="region of interest" description="Disordered" evidence="1">
    <location>
        <begin position="83"/>
        <end position="140"/>
    </location>
</feature>
<dbReference type="AlphaFoldDB" id="A0A9W4XLH4"/>
<name>A0A9W4XLH4_9ASCO</name>
<proteinExistence type="predicted"/>
<keyword evidence="3" id="KW-1185">Reference proteome</keyword>
<dbReference type="EMBL" id="CANTUO010000002">
    <property type="protein sequence ID" value="CAI5758172.1"/>
    <property type="molecule type" value="Genomic_DNA"/>
</dbReference>
<feature type="compositionally biased region" description="Low complexity" evidence="1">
    <location>
        <begin position="1"/>
        <end position="17"/>
    </location>
</feature>
<feature type="region of interest" description="Disordered" evidence="1">
    <location>
        <begin position="163"/>
        <end position="183"/>
    </location>
</feature>
<feature type="region of interest" description="Disordered" evidence="1">
    <location>
        <begin position="1"/>
        <end position="27"/>
    </location>
</feature>
<evidence type="ECO:0000313" key="2">
    <source>
        <dbReference type="EMBL" id="CAI5758172.1"/>
    </source>
</evidence>